<feature type="transmembrane region" description="Helical" evidence="17">
    <location>
        <begin position="498"/>
        <end position="522"/>
    </location>
</feature>
<dbReference type="Gene3D" id="3.40.50.2300">
    <property type="match status" value="1"/>
</dbReference>
<dbReference type="InterPro" id="IPR015683">
    <property type="entry name" value="Ionotropic_Glu_rcpt"/>
</dbReference>
<keyword evidence="12 15" id="KW-1071">Ligand-gated ion channel</keyword>
<dbReference type="FunFam" id="3.40.50.2300:FF:000081">
    <property type="entry name" value="Glutamate receptor"/>
    <property type="match status" value="1"/>
</dbReference>
<dbReference type="Pfam" id="PF10613">
    <property type="entry name" value="Lig_chan-Glu_bd"/>
    <property type="match status" value="1"/>
</dbReference>
<dbReference type="GO" id="GO:0015276">
    <property type="term" value="F:ligand-gated monoatomic ion channel activity"/>
    <property type="evidence" value="ECO:0007669"/>
    <property type="project" value="InterPro"/>
</dbReference>
<keyword evidence="9 15" id="KW-0472">Membrane</keyword>
<keyword evidence="5 17" id="KW-0812">Transmembrane</keyword>
<keyword evidence="20" id="KW-1185">Reference proteome</keyword>
<keyword evidence="7 17" id="KW-1133">Transmembrane helix</keyword>
<keyword evidence="6" id="KW-0732">Signal</keyword>
<accession>A0AAV5IW56</accession>
<dbReference type="FunFam" id="3.40.190.10:FF:000103">
    <property type="entry name" value="Glutamate receptor"/>
    <property type="match status" value="1"/>
</dbReference>
<dbReference type="GO" id="GO:0016020">
    <property type="term" value="C:membrane"/>
    <property type="evidence" value="ECO:0007669"/>
    <property type="project" value="UniProtKB-SubCell"/>
</dbReference>
<evidence type="ECO:0000256" key="16">
    <source>
        <dbReference type="PIRSR" id="PIRSR037090-50"/>
    </source>
</evidence>
<dbReference type="InterPro" id="IPR019594">
    <property type="entry name" value="Glu/Gly-bd"/>
</dbReference>
<reference evidence="19 20" key="1">
    <citation type="journal article" date="2021" name="Commun. Biol.">
        <title>The genome of Shorea leprosula (Dipterocarpaceae) highlights the ecological relevance of drought in aseasonal tropical rainforests.</title>
        <authorList>
            <person name="Ng K.K.S."/>
            <person name="Kobayashi M.J."/>
            <person name="Fawcett J.A."/>
            <person name="Hatakeyama M."/>
            <person name="Paape T."/>
            <person name="Ng C.H."/>
            <person name="Ang C.C."/>
            <person name="Tnah L.H."/>
            <person name="Lee C.T."/>
            <person name="Nishiyama T."/>
            <person name="Sese J."/>
            <person name="O'Brien M.J."/>
            <person name="Copetti D."/>
            <person name="Mohd Noor M.I."/>
            <person name="Ong R.C."/>
            <person name="Putra M."/>
            <person name="Sireger I.Z."/>
            <person name="Indrioko S."/>
            <person name="Kosugi Y."/>
            <person name="Izuno A."/>
            <person name="Isagi Y."/>
            <person name="Lee S.L."/>
            <person name="Shimizu K.K."/>
        </authorList>
    </citation>
    <scope>NUCLEOTIDE SEQUENCE [LARGE SCALE GENOMIC DNA]</scope>
    <source>
        <strain evidence="19">214</strain>
    </source>
</reference>
<dbReference type="SUPFAM" id="SSF53822">
    <property type="entry name" value="Periplasmic binding protein-like I"/>
    <property type="match status" value="1"/>
</dbReference>
<evidence type="ECO:0000256" key="3">
    <source>
        <dbReference type="ARBA" id="ARBA00011095"/>
    </source>
</evidence>
<evidence type="ECO:0000256" key="14">
    <source>
        <dbReference type="ARBA" id="ARBA00049638"/>
    </source>
</evidence>
<keyword evidence="10 15" id="KW-0675">Receptor</keyword>
<dbReference type="CDD" id="cd13686">
    <property type="entry name" value="GluR_Plant"/>
    <property type="match status" value="1"/>
</dbReference>
<dbReference type="FunFam" id="1.10.287.70:FF:000037">
    <property type="entry name" value="Glutamate receptor"/>
    <property type="match status" value="1"/>
</dbReference>
<comment type="caution">
    <text evidence="19">The sequence shown here is derived from an EMBL/GenBank/DDBJ whole genome shotgun (WGS) entry which is preliminary data.</text>
</comment>
<dbReference type="Gene3D" id="1.10.287.70">
    <property type="match status" value="1"/>
</dbReference>
<keyword evidence="4 15" id="KW-0813">Transport</keyword>
<dbReference type="EMBL" id="BPVZ01000020">
    <property type="protein sequence ID" value="GKV03060.1"/>
    <property type="molecule type" value="Genomic_DNA"/>
</dbReference>
<comment type="subcellular location">
    <subcellularLocation>
        <location evidence="1">Membrane</location>
        <topology evidence="1">Multi-pass membrane protein</topology>
    </subcellularLocation>
</comment>
<evidence type="ECO:0000259" key="18">
    <source>
        <dbReference type="SMART" id="SM00079"/>
    </source>
</evidence>
<dbReference type="PANTHER" id="PTHR18966">
    <property type="entry name" value="IONOTROPIC GLUTAMATE RECEPTOR"/>
    <property type="match status" value="1"/>
</dbReference>
<keyword evidence="16" id="KW-1015">Disulfide bond</keyword>
<dbReference type="PIRSF" id="PIRSF037090">
    <property type="entry name" value="Iontro_Glu-like_rcpt_pln"/>
    <property type="match status" value="1"/>
</dbReference>
<organism evidence="19 20">
    <name type="scientific">Rubroshorea leprosula</name>
    <dbReference type="NCBI Taxonomy" id="152421"/>
    <lineage>
        <taxon>Eukaryota</taxon>
        <taxon>Viridiplantae</taxon>
        <taxon>Streptophyta</taxon>
        <taxon>Embryophyta</taxon>
        <taxon>Tracheophyta</taxon>
        <taxon>Spermatophyta</taxon>
        <taxon>Magnoliopsida</taxon>
        <taxon>eudicotyledons</taxon>
        <taxon>Gunneridae</taxon>
        <taxon>Pentapetalae</taxon>
        <taxon>rosids</taxon>
        <taxon>malvids</taxon>
        <taxon>Malvales</taxon>
        <taxon>Dipterocarpaceae</taxon>
        <taxon>Rubroshorea</taxon>
    </lineage>
</organism>
<evidence type="ECO:0000256" key="10">
    <source>
        <dbReference type="ARBA" id="ARBA00023170"/>
    </source>
</evidence>
<evidence type="ECO:0000256" key="8">
    <source>
        <dbReference type="ARBA" id="ARBA00023065"/>
    </source>
</evidence>
<dbReference type="InterPro" id="IPR001828">
    <property type="entry name" value="ANF_lig-bd_rcpt"/>
</dbReference>
<keyword evidence="8 15" id="KW-0406">Ion transport</keyword>
<evidence type="ECO:0000313" key="19">
    <source>
        <dbReference type="EMBL" id="GKV03060.1"/>
    </source>
</evidence>
<evidence type="ECO:0000256" key="6">
    <source>
        <dbReference type="ARBA" id="ARBA00022729"/>
    </source>
</evidence>
<keyword evidence="13 15" id="KW-0407">Ion channel</keyword>
<proteinExistence type="inferred from homology"/>
<evidence type="ECO:0000256" key="17">
    <source>
        <dbReference type="SAM" id="Phobius"/>
    </source>
</evidence>
<feature type="domain" description="Ionotropic glutamate receptor C-terminal" evidence="18">
    <location>
        <begin position="307"/>
        <end position="658"/>
    </location>
</feature>
<evidence type="ECO:0000313" key="20">
    <source>
        <dbReference type="Proteomes" id="UP001054252"/>
    </source>
</evidence>
<evidence type="ECO:0000256" key="12">
    <source>
        <dbReference type="ARBA" id="ARBA00023286"/>
    </source>
</evidence>
<comment type="subunit">
    <text evidence="3">May form heteromers.</text>
</comment>
<evidence type="ECO:0000256" key="1">
    <source>
        <dbReference type="ARBA" id="ARBA00004141"/>
    </source>
</evidence>
<dbReference type="Gene3D" id="3.40.190.10">
    <property type="entry name" value="Periplasmic binding protein-like II"/>
    <property type="match status" value="2"/>
</dbReference>
<evidence type="ECO:0000256" key="13">
    <source>
        <dbReference type="ARBA" id="ARBA00023303"/>
    </source>
</evidence>
<evidence type="ECO:0000256" key="5">
    <source>
        <dbReference type="ARBA" id="ARBA00022692"/>
    </source>
</evidence>
<dbReference type="SUPFAM" id="SSF53850">
    <property type="entry name" value="Periplasmic binding protein-like II"/>
    <property type="match status" value="1"/>
</dbReference>
<dbReference type="Pfam" id="PF00060">
    <property type="entry name" value="Lig_chan"/>
    <property type="match status" value="1"/>
</dbReference>
<comment type="similarity">
    <text evidence="2 15">Belongs to the glutamate-gated ion channel (TC 1.A.10.1) family.</text>
</comment>
<feature type="transmembrane region" description="Helical" evidence="17">
    <location>
        <begin position="679"/>
        <end position="703"/>
    </location>
</feature>
<dbReference type="Proteomes" id="UP001054252">
    <property type="component" value="Unassembled WGS sequence"/>
</dbReference>
<dbReference type="InterPro" id="IPR001320">
    <property type="entry name" value="Iontro_rcpt_C"/>
</dbReference>
<gene>
    <name evidence="19" type="ORF">SLEP1_g15427</name>
</gene>
<evidence type="ECO:0000256" key="9">
    <source>
        <dbReference type="ARBA" id="ARBA00023136"/>
    </source>
</evidence>
<dbReference type="SMART" id="SM00079">
    <property type="entry name" value="PBPe"/>
    <property type="match status" value="1"/>
</dbReference>
<feature type="disulfide bond" evidence="16">
    <location>
        <begin position="606"/>
        <end position="662"/>
    </location>
</feature>
<evidence type="ECO:0000256" key="4">
    <source>
        <dbReference type="ARBA" id="ARBA00022448"/>
    </source>
</evidence>
<evidence type="ECO:0000256" key="7">
    <source>
        <dbReference type="ARBA" id="ARBA00022989"/>
    </source>
</evidence>
<dbReference type="InterPro" id="IPR028082">
    <property type="entry name" value="Peripla_BP_I"/>
</dbReference>
<dbReference type="Pfam" id="PF01094">
    <property type="entry name" value="ANF_receptor"/>
    <property type="match status" value="1"/>
</dbReference>
<feature type="transmembrane region" description="Helical" evidence="17">
    <location>
        <begin position="434"/>
        <end position="456"/>
    </location>
</feature>
<sequence length="816" mass="91390">MQANVMINLGNKSQVPIISFSATSPFLSSLRSQYFIRATHDDSSQVKAISAIVQAFGWREAVPIYVENEFGEGVIPYLSDALEEVNARIPYRSVIPLGATNEEIRRELFNLTSMQCRVFIVHMDIDLGSRVFSMAKEIGMMGEGYVWIITDGMTNLWSMIDRFDMDSMQGVLGIRIYVPKSEEVNSFKVRWKRKFLQDNMVNAEFDFFGLWAYDATFALAMAVEKLGTTNFSFDASNVSKSARTDLESFGVSQVIGFWTSKYGLVKRPDFTNVMGYSTSKANLGTIIWPGDTHFPPKGWEIPTQGKRLKIGVPVKTGFSEFVKLPPDTHPNSKVIPMGYCTDVFNAVMEAMPYAVPHDFYAFGNADHEMAGTYNDLIDQVVYGNYDAVVGDISIIVNRSFYIDFTLPFTESGVVMVVPIQDGSNKNAWVFLKPLTWDLWVTSGGFFVFIGFVIWVLEHRINEDFRGPPSHHVGTSFWFSFSTMVFAHRERVVSNPARFVVLIWCFVVLILTQSYTASLASLLTIQRLQPTVTDVYELLRRKDSVGYHNGSFVKEIVQGLKFNPSKMRTFRSPEELNELFTNGSANGGIAAAFDEFPYMKLFLEKYCNKYTIVEPNFKSDGFGFVFPKGSPLVADVSRAISNVMKGDKMKEIEDKWFPKQTNCPDSSTSVSSYSLSFGSFWGLFLIAGVAAVIALIIFVAEFLYKQKDVLCIPGISVQRRILQVLRNFDRKDLTSHTFRQSDLKERSRTNSIQIIGAVEVSVGASLNTNCPPGPLNSNQTGLSFTLVGEQGSPSTDNNISNTASPEIEIQLANTNNS</sequence>
<dbReference type="InterPro" id="IPR017103">
    <property type="entry name" value="Iontropic_Glu_rcpt_pln"/>
</dbReference>
<comment type="function">
    <text evidence="14">Glutamate-gated receptor that probably acts as a non-selective cation channel. May be involved in light-signal transduction and calcium homeostasis via the regulation of calcium influx into cells.</text>
</comment>
<comment type="function">
    <text evidence="15">Glutamate-gated receptor that probably acts as non-selective cation channel.</text>
</comment>
<keyword evidence="11" id="KW-0325">Glycoprotein</keyword>
<evidence type="ECO:0000256" key="11">
    <source>
        <dbReference type="ARBA" id="ARBA00023180"/>
    </source>
</evidence>
<dbReference type="FunFam" id="3.40.190.10:FF:000195">
    <property type="entry name" value="Glutamate receptor 2.7"/>
    <property type="match status" value="1"/>
</dbReference>
<protein>
    <recommendedName>
        <fullName evidence="15">Glutamate receptor</fullName>
    </recommendedName>
</protein>
<dbReference type="AlphaFoldDB" id="A0AAV5IW56"/>
<evidence type="ECO:0000256" key="2">
    <source>
        <dbReference type="ARBA" id="ARBA00008685"/>
    </source>
</evidence>
<name>A0AAV5IW56_9ROSI</name>
<evidence type="ECO:0000256" key="15">
    <source>
        <dbReference type="PIRNR" id="PIRNR037090"/>
    </source>
</evidence>